<protein>
    <recommendedName>
        <fullName evidence="4">Plasmid replication initiator protein</fullName>
    </recommendedName>
</protein>
<organism evidence="2 3">
    <name type="scientific">Azospirillum brasilense</name>
    <dbReference type="NCBI Taxonomy" id="192"/>
    <lineage>
        <taxon>Bacteria</taxon>
        <taxon>Pseudomonadati</taxon>
        <taxon>Pseudomonadota</taxon>
        <taxon>Alphaproteobacteria</taxon>
        <taxon>Rhodospirillales</taxon>
        <taxon>Azospirillaceae</taxon>
        <taxon>Azospirillum</taxon>
    </lineage>
</organism>
<dbReference type="AlphaFoldDB" id="A0A4D8RC43"/>
<dbReference type="EMBL" id="CP032349">
    <property type="protein sequence ID" value="QCO19541.1"/>
    <property type="molecule type" value="Genomic_DNA"/>
</dbReference>
<name>A0A4D8RC43_AZOBR</name>
<evidence type="ECO:0000313" key="2">
    <source>
        <dbReference type="EMBL" id="QCO19541.1"/>
    </source>
</evidence>
<evidence type="ECO:0000313" key="3">
    <source>
        <dbReference type="Proteomes" id="UP000298693"/>
    </source>
</evidence>
<reference evidence="2 3" key="1">
    <citation type="submission" date="2018-09" db="EMBL/GenBank/DDBJ databases">
        <title>Whole genome based analysis of evolution and adaptive divergence in Indian and Brazilian strains of Azospirillum brasilense.</title>
        <authorList>
            <person name="Singh C."/>
            <person name="Tripathi A.K."/>
        </authorList>
    </citation>
    <scope>NUCLEOTIDE SEQUENCE [LARGE SCALE GENOMIC DNA]</scope>
    <source>
        <strain evidence="2 3">MTCC4039</strain>
        <plasmid evidence="2 3">p3</plasmid>
    </source>
</reference>
<evidence type="ECO:0008006" key="4">
    <source>
        <dbReference type="Google" id="ProtNLM"/>
    </source>
</evidence>
<sequence length="486" mass="54675">MNSGVQNLVASRRPRIPNGFWCVEPRQRHMLPAPRGCWCAEPRRLTPVGRSSHVCADSTSPITAKIADSRVCSRFHPPNLKVSHTCRRGSTHQNLLRWTTLSTSLRMRGQEGPCMARAAESKTMVVAGAKPRSKSQMAAIPGPDPAERPKRRSAAKPPTLENLGQLDLFEEAVTKLGERPDSPLIGSVKNARTMMVWSFFSLGRERVTELPVYNDGKVWIEVTGTKHGVPTMLDKEVLIYIVSLIQDKMNRGEVTSRVVTFRANDFFMRTGRKPAGTAYDWLEEALIRLKGTLIRTNIQSGDGVSGTDEGFSWIDRYRFRYTKSDTGEKVGDTVVVMLSDWVYGLVTGGNVLTYNPSYFDLKPLERRLYEVARAHCGSQSGFRMNIEKLRLRAGSDAPLKEFKRMLTNMVTSRKFALIDYGFIIRDPRQARQRLGEDTVKRRTPLKAYEVFFYPRDGVMAAMTQDVNDGAPLIEDGDAFLTMSDEL</sequence>
<dbReference type="Proteomes" id="UP000298693">
    <property type="component" value="Plasmid p3"/>
</dbReference>
<gene>
    <name evidence="2" type="ORF">D3869_30370</name>
</gene>
<geneLocation type="plasmid" evidence="2">
    <name>p3</name>
</geneLocation>
<dbReference type="InterPro" id="IPR018777">
    <property type="entry name" value="Replication_initiator_prot_A"/>
</dbReference>
<dbReference type="Pfam" id="PF10134">
    <property type="entry name" value="RPA"/>
    <property type="match status" value="1"/>
</dbReference>
<evidence type="ECO:0000256" key="1">
    <source>
        <dbReference type="SAM" id="MobiDB-lite"/>
    </source>
</evidence>
<keyword evidence="2" id="KW-0614">Plasmid</keyword>
<accession>A0A4D8RC43</accession>
<feature type="region of interest" description="Disordered" evidence="1">
    <location>
        <begin position="128"/>
        <end position="158"/>
    </location>
</feature>
<proteinExistence type="predicted"/>